<keyword evidence="1" id="KW-0378">Hydrolase</keyword>
<dbReference type="HOGENOM" id="CLU_908523_0_0_11"/>
<dbReference type="AlphaFoldDB" id="W5TLJ5"/>
<accession>W5TLJ5</accession>
<dbReference type="OrthoDB" id="7431767at2"/>
<dbReference type="GO" id="GO:0009036">
    <property type="term" value="F:type II site-specific deoxyribonuclease activity"/>
    <property type="evidence" value="ECO:0007669"/>
    <property type="project" value="UniProtKB-EC"/>
</dbReference>
<dbReference type="KEGG" id="nno:NONO_c54450"/>
<gene>
    <name evidence="1" type="primary">xamIR</name>
    <name evidence="1" type="ORF">NONO_c54450</name>
</gene>
<evidence type="ECO:0000313" key="1">
    <source>
        <dbReference type="EMBL" id="AHH20225.1"/>
    </source>
</evidence>
<dbReference type="EC" id="3.1.21.4" evidence="1"/>
<dbReference type="REBASE" id="78184">
    <property type="entry name" value="Nno22aORF54440P"/>
</dbReference>
<dbReference type="Proteomes" id="UP000019150">
    <property type="component" value="Chromosome"/>
</dbReference>
<dbReference type="GO" id="GO:0003677">
    <property type="term" value="F:DNA binding"/>
    <property type="evidence" value="ECO:0007669"/>
    <property type="project" value="InterPro"/>
</dbReference>
<proteinExistence type="predicted"/>
<reference evidence="1 2" key="1">
    <citation type="journal article" date="2014" name="Appl. Environ. Microbiol.">
        <title>Insights into the Microbial Degradation of Rubber and Gutta-Percha by Analysis of the Complete Genome of Nocardia nova SH22a.</title>
        <authorList>
            <person name="Luo Q."/>
            <person name="Hiessl S."/>
            <person name="Poehlein A."/>
            <person name="Daniel R."/>
            <person name="Steinbuchel A."/>
        </authorList>
    </citation>
    <scope>NUCLEOTIDE SEQUENCE [LARGE SCALE GENOMIC DNA]</scope>
    <source>
        <strain evidence="1">SH22a</strain>
    </source>
</reference>
<keyword evidence="2" id="KW-1185">Reference proteome</keyword>
<dbReference type="Pfam" id="PF09572">
    <property type="entry name" value="RE_XamI"/>
    <property type="match status" value="1"/>
</dbReference>
<dbReference type="eggNOG" id="ENOG5030WX3">
    <property type="taxonomic scope" value="Bacteria"/>
</dbReference>
<name>W5TLJ5_9NOCA</name>
<dbReference type="InterPro" id="IPR019072">
    <property type="entry name" value="Restrct_endonuc_II_XamI"/>
</dbReference>
<organism evidence="1 2">
    <name type="scientific">Nocardia nova SH22a</name>
    <dbReference type="NCBI Taxonomy" id="1415166"/>
    <lineage>
        <taxon>Bacteria</taxon>
        <taxon>Bacillati</taxon>
        <taxon>Actinomycetota</taxon>
        <taxon>Actinomycetes</taxon>
        <taxon>Mycobacteriales</taxon>
        <taxon>Nocardiaceae</taxon>
        <taxon>Nocardia</taxon>
    </lineage>
</organism>
<dbReference type="GO" id="GO:0009307">
    <property type="term" value="P:DNA restriction-modification system"/>
    <property type="evidence" value="ECO:0007669"/>
    <property type="project" value="InterPro"/>
</dbReference>
<evidence type="ECO:0000313" key="2">
    <source>
        <dbReference type="Proteomes" id="UP000019150"/>
    </source>
</evidence>
<dbReference type="RefSeq" id="WP_081769467.1">
    <property type="nucleotide sequence ID" value="NZ_CP006850.1"/>
</dbReference>
<sequence>MNQVSPPSWSHEQFVDDSEVAREYFRQMRMQEPLEQYLDRFEEFRLILEELIEATVDLSQLADQASDLLTQSEDTLTTIRYLASPPISADDLKELAETTLSRSRLIAEGGVAARRVIETVLLGLDRNRFPWIGEDREPTDAERNAAVISTAALIATQKVQTARRNEAKDEQESLAASYLVSQGFRQVPTRKIVSVMDMPQPGEFCRESMFGDRKADLVVRVWDGRIMPIECKVSNSSTNSVKRLNNDAAVKAKAWIEQFGNRTTIPAALLSGVFKVHNLESAQTAGLTIIWAHYLDAFGNFLESTKS</sequence>
<dbReference type="EMBL" id="CP006850">
    <property type="protein sequence ID" value="AHH20225.1"/>
    <property type="molecule type" value="Genomic_DNA"/>
</dbReference>
<protein>
    <submittedName>
        <fullName evidence="1">Type-2 restriction enzyme XamI</fullName>
        <ecNumber evidence="1">3.1.21.4</ecNumber>
    </submittedName>
</protein>